<dbReference type="PANTHER" id="PTHR24419:SF18">
    <property type="entry name" value="SERINE_THREONINE-PROTEIN KINASE HASPIN"/>
    <property type="match status" value="1"/>
</dbReference>
<dbReference type="GO" id="GO:0005737">
    <property type="term" value="C:cytoplasm"/>
    <property type="evidence" value="ECO:0007669"/>
    <property type="project" value="TreeGrafter"/>
</dbReference>
<evidence type="ECO:0000313" key="11">
    <source>
        <dbReference type="EMBL" id="EFE36787.1"/>
    </source>
</evidence>
<comment type="caution">
    <text evidence="11">The sequence shown here is derived from an EMBL/GenBank/DDBJ whole genome shotgun (WGS) entry which is preliminary data.</text>
</comment>
<dbReference type="SUPFAM" id="SSF56112">
    <property type="entry name" value="Protein kinase-like (PK-like)"/>
    <property type="match status" value="1"/>
</dbReference>
<feature type="region of interest" description="Disordered" evidence="9">
    <location>
        <begin position="553"/>
        <end position="578"/>
    </location>
</feature>
<evidence type="ECO:0000259" key="10">
    <source>
        <dbReference type="PROSITE" id="PS50011"/>
    </source>
</evidence>
<keyword evidence="4" id="KW-0547">Nucleotide-binding</keyword>
<keyword evidence="3" id="KW-0808">Transferase</keyword>
<reference evidence="12" key="1">
    <citation type="journal article" date="2011" name="Genome Biol.">
        <title>Comparative and functional genomics provide insights into the pathogenicity of dermatophytic fungi.</title>
        <authorList>
            <person name="Burmester A."/>
            <person name="Shelest E."/>
            <person name="Gloeckner G."/>
            <person name="Heddergott C."/>
            <person name="Schindler S."/>
            <person name="Staib P."/>
            <person name="Heidel A."/>
            <person name="Felder M."/>
            <person name="Petzold A."/>
            <person name="Szafranski K."/>
            <person name="Feuermann M."/>
            <person name="Pedruzzi I."/>
            <person name="Priebe S."/>
            <person name="Groth M."/>
            <person name="Winkler R."/>
            <person name="Li W."/>
            <person name="Kniemeyer O."/>
            <person name="Schroeckh V."/>
            <person name="Hertweck C."/>
            <person name="Hube B."/>
            <person name="White T.C."/>
            <person name="Platzer M."/>
            <person name="Guthke R."/>
            <person name="Heitman J."/>
            <person name="Woestemeyer J."/>
            <person name="Zipfel P.F."/>
            <person name="Monod M."/>
            <person name="Brakhage A.A."/>
        </authorList>
    </citation>
    <scope>NUCLEOTIDE SEQUENCE [LARGE SCALE GENOMIC DNA]</scope>
    <source>
        <strain evidence="12">ATCC MYA-4681 / CBS 112371</strain>
    </source>
</reference>
<organism evidence="11 12">
    <name type="scientific">Arthroderma benhamiae (strain ATCC MYA-4681 / CBS 112371)</name>
    <name type="common">Trichophyton mentagrophytes</name>
    <dbReference type="NCBI Taxonomy" id="663331"/>
    <lineage>
        <taxon>Eukaryota</taxon>
        <taxon>Fungi</taxon>
        <taxon>Dikarya</taxon>
        <taxon>Ascomycota</taxon>
        <taxon>Pezizomycotina</taxon>
        <taxon>Eurotiomycetes</taxon>
        <taxon>Eurotiomycetidae</taxon>
        <taxon>Onygenales</taxon>
        <taxon>Arthrodermataceae</taxon>
        <taxon>Trichophyton</taxon>
    </lineage>
</organism>
<dbReference type="SMART" id="SM01331">
    <property type="entry name" value="DUF3635"/>
    <property type="match status" value="1"/>
</dbReference>
<dbReference type="STRING" id="663331.D4AJ64"/>
<evidence type="ECO:0000256" key="2">
    <source>
        <dbReference type="ARBA" id="ARBA00022527"/>
    </source>
</evidence>
<gene>
    <name evidence="11" type="ORF">ARB_04313</name>
</gene>
<feature type="region of interest" description="Disordered" evidence="9">
    <location>
        <begin position="11"/>
        <end position="40"/>
    </location>
</feature>
<keyword evidence="12" id="KW-1185">Reference proteome</keyword>
<dbReference type="OMA" id="DMCCAAD"/>
<dbReference type="eggNOG" id="KOG2464">
    <property type="taxonomic scope" value="Eukaryota"/>
</dbReference>
<dbReference type="GO" id="GO:0035556">
    <property type="term" value="P:intracellular signal transduction"/>
    <property type="evidence" value="ECO:0007669"/>
    <property type="project" value="TreeGrafter"/>
</dbReference>
<evidence type="ECO:0000256" key="1">
    <source>
        <dbReference type="ARBA" id="ARBA00012513"/>
    </source>
</evidence>
<dbReference type="KEGG" id="abe:ARB_04313"/>
<comment type="catalytic activity">
    <reaction evidence="8">
        <text>L-seryl-[protein] + ATP = O-phospho-L-seryl-[protein] + ADP + H(+)</text>
        <dbReference type="Rhea" id="RHEA:17989"/>
        <dbReference type="Rhea" id="RHEA-COMP:9863"/>
        <dbReference type="Rhea" id="RHEA-COMP:11604"/>
        <dbReference type="ChEBI" id="CHEBI:15378"/>
        <dbReference type="ChEBI" id="CHEBI:29999"/>
        <dbReference type="ChEBI" id="CHEBI:30616"/>
        <dbReference type="ChEBI" id="CHEBI:83421"/>
        <dbReference type="ChEBI" id="CHEBI:456216"/>
        <dbReference type="EC" id="2.7.11.1"/>
    </reaction>
</comment>
<comment type="catalytic activity">
    <reaction evidence="7">
        <text>L-threonyl-[protein] + ATP = O-phospho-L-threonyl-[protein] + ADP + H(+)</text>
        <dbReference type="Rhea" id="RHEA:46608"/>
        <dbReference type="Rhea" id="RHEA-COMP:11060"/>
        <dbReference type="Rhea" id="RHEA-COMP:11605"/>
        <dbReference type="ChEBI" id="CHEBI:15378"/>
        <dbReference type="ChEBI" id="CHEBI:30013"/>
        <dbReference type="ChEBI" id="CHEBI:30616"/>
        <dbReference type="ChEBI" id="CHEBI:61977"/>
        <dbReference type="ChEBI" id="CHEBI:456216"/>
        <dbReference type="EC" id="2.7.11.1"/>
    </reaction>
</comment>
<dbReference type="PROSITE" id="PS50011">
    <property type="entry name" value="PROTEIN_KINASE_DOM"/>
    <property type="match status" value="1"/>
</dbReference>
<dbReference type="GeneID" id="9524542"/>
<feature type="compositionally biased region" description="Basic residues" evidence="9">
    <location>
        <begin position="22"/>
        <end position="40"/>
    </location>
</feature>
<feature type="region of interest" description="Disordered" evidence="9">
    <location>
        <begin position="88"/>
        <end position="172"/>
    </location>
</feature>
<dbReference type="Proteomes" id="UP000008866">
    <property type="component" value="Unassembled WGS sequence"/>
</dbReference>
<feature type="compositionally biased region" description="Polar residues" evidence="9">
    <location>
        <begin position="112"/>
        <end position="124"/>
    </location>
</feature>
<dbReference type="Gene3D" id="3.30.200.20">
    <property type="entry name" value="Phosphorylase Kinase, domain 1"/>
    <property type="match status" value="1"/>
</dbReference>
<evidence type="ECO:0000256" key="4">
    <source>
        <dbReference type="ARBA" id="ARBA00022741"/>
    </source>
</evidence>
<dbReference type="InterPro" id="IPR024604">
    <property type="entry name" value="GSG2_C"/>
</dbReference>
<dbReference type="InterPro" id="IPR011009">
    <property type="entry name" value="Kinase-like_dom_sf"/>
</dbReference>
<accession>D4AJ64</accession>
<dbReference type="Pfam" id="PF12330">
    <property type="entry name" value="Haspin_kinase"/>
    <property type="match status" value="1"/>
</dbReference>
<dbReference type="EC" id="2.7.11.1" evidence="1"/>
<proteinExistence type="predicted"/>
<evidence type="ECO:0000256" key="3">
    <source>
        <dbReference type="ARBA" id="ARBA00022679"/>
    </source>
</evidence>
<dbReference type="InterPro" id="IPR000719">
    <property type="entry name" value="Prot_kinase_dom"/>
</dbReference>
<dbReference type="EMBL" id="ABSU01000001">
    <property type="protein sequence ID" value="EFE36787.1"/>
    <property type="molecule type" value="Genomic_DNA"/>
</dbReference>
<evidence type="ECO:0000256" key="5">
    <source>
        <dbReference type="ARBA" id="ARBA00022777"/>
    </source>
</evidence>
<evidence type="ECO:0000313" key="12">
    <source>
        <dbReference type="Proteomes" id="UP000008866"/>
    </source>
</evidence>
<dbReference type="PANTHER" id="PTHR24419">
    <property type="entry name" value="INTERLEUKIN-1 RECEPTOR-ASSOCIATED KINASE"/>
    <property type="match status" value="1"/>
</dbReference>
<evidence type="ECO:0000256" key="6">
    <source>
        <dbReference type="ARBA" id="ARBA00022840"/>
    </source>
</evidence>
<evidence type="ECO:0000256" key="9">
    <source>
        <dbReference type="SAM" id="MobiDB-lite"/>
    </source>
</evidence>
<keyword evidence="6" id="KW-0067">ATP-binding</keyword>
<sequence>MVIYIEDPAAEMQADASQRTTRCQKARHPSSKATKGVHRTKGTYKEHDIVHDGSLAIEKELSIAPSSPDDPESLIAAVRNQLSQITIKGNRSQSVSGKECYQDPTGGDTHHTNNTSSENITKKNIAQKPGPIKSIQRPQGDFSIPSKRSEEKEDIKQSRSPVTTRKKGNTKIQQTYVNDKQRTAYVQAILNEAMSTRSSRGIQHFDKWANRAEGFFDVRKIAEGSYGEVYELCAKDGVSKSSLSSGRSSKLQTYMDGVFKIVPLCAQRGPGSKKFTTVDEIVAEVQLLKLLDPIPGFARFREIHVVQGRFPPSYQNAWDIYSRTKDDCFNPDPSKKRSYPDNQLWAILEMENAGFELEKFKFSSVFQVYDVFWGVALALARAEQAFIRNEQLTLNQHRDLHLGNVCVKQKQPPLVECQKGRAKMDTSEIELSARLGLSGLETTIIDYSLSRAELSPCETQNTSYTRGSVAWSDLEKKEIFDAVGRDEEEKFLRDTYRMMRSEVFNDSDPDTEQWKNYRPRTNLIWLSFILATLVNKCRTEKLLPIHRQPLGQRSANSNLVPRKSSAKNKVAEDNRTEEPKLRDEIQHVLFERLETVLDLLELEDEYETLSCAGDLVAIAIGSQWLEESDFLC</sequence>
<dbReference type="HOGENOM" id="CLU_029053_0_0_1"/>
<dbReference type="GO" id="GO:0000278">
    <property type="term" value="P:mitotic cell cycle"/>
    <property type="evidence" value="ECO:0007669"/>
    <property type="project" value="TreeGrafter"/>
</dbReference>
<dbReference type="GO" id="GO:0072354">
    <property type="term" value="F:histone H3T3 kinase activity"/>
    <property type="evidence" value="ECO:0007669"/>
    <property type="project" value="TreeGrafter"/>
</dbReference>
<dbReference type="GO" id="GO:0005634">
    <property type="term" value="C:nucleus"/>
    <property type="evidence" value="ECO:0007669"/>
    <property type="project" value="TreeGrafter"/>
</dbReference>
<keyword evidence="2" id="KW-0723">Serine/threonine-protein kinase</keyword>
<feature type="compositionally biased region" description="Basic and acidic residues" evidence="9">
    <location>
        <begin position="569"/>
        <end position="578"/>
    </location>
</feature>
<feature type="compositionally biased region" description="Basic and acidic residues" evidence="9">
    <location>
        <begin position="147"/>
        <end position="157"/>
    </location>
</feature>
<name>D4AJ64_ARTBC</name>
<protein>
    <recommendedName>
        <fullName evidence="1">non-specific serine/threonine protein kinase</fullName>
        <ecNumber evidence="1">2.7.11.1</ecNumber>
    </recommendedName>
</protein>
<evidence type="ECO:0000256" key="7">
    <source>
        <dbReference type="ARBA" id="ARBA00047899"/>
    </source>
</evidence>
<dbReference type="RefSeq" id="XP_003017432.1">
    <property type="nucleotide sequence ID" value="XM_003017386.1"/>
</dbReference>
<dbReference type="Gene3D" id="1.10.510.10">
    <property type="entry name" value="Transferase(Phosphotransferase) domain 1"/>
    <property type="match status" value="1"/>
</dbReference>
<keyword evidence="5" id="KW-0418">Kinase</keyword>
<dbReference type="GO" id="GO:0005524">
    <property type="term" value="F:ATP binding"/>
    <property type="evidence" value="ECO:0007669"/>
    <property type="project" value="UniProtKB-KW"/>
</dbReference>
<evidence type="ECO:0000256" key="8">
    <source>
        <dbReference type="ARBA" id="ARBA00048679"/>
    </source>
</evidence>
<dbReference type="AlphaFoldDB" id="D4AJ64"/>
<feature type="domain" description="Protein kinase" evidence="10">
    <location>
        <begin position="215"/>
        <end position="609"/>
    </location>
</feature>